<dbReference type="PROSITE" id="PS50109">
    <property type="entry name" value="HIS_KIN"/>
    <property type="match status" value="1"/>
</dbReference>
<feature type="transmembrane region" description="Helical" evidence="8">
    <location>
        <begin position="16"/>
        <end position="36"/>
    </location>
</feature>
<dbReference type="OrthoDB" id="8127at2157"/>
<dbReference type="STRING" id="1095778.SAMN04489842_1023"/>
<evidence type="ECO:0000256" key="5">
    <source>
        <dbReference type="ARBA" id="ARBA00022777"/>
    </source>
</evidence>
<dbReference type="InterPro" id="IPR036890">
    <property type="entry name" value="HATPase_C_sf"/>
</dbReference>
<dbReference type="Proteomes" id="UP000198848">
    <property type="component" value="Unassembled WGS sequence"/>
</dbReference>
<feature type="transmembrane region" description="Helical" evidence="8">
    <location>
        <begin position="42"/>
        <end position="66"/>
    </location>
</feature>
<dbReference type="SMART" id="SM00387">
    <property type="entry name" value="HATPase_c"/>
    <property type="match status" value="1"/>
</dbReference>
<dbReference type="Pfam" id="PF16926">
    <property type="entry name" value="HisKA_4TM"/>
    <property type="match status" value="1"/>
</dbReference>
<dbReference type="Pfam" id="PF02518">
    <property type="entry name" value="HATPase_c"/>
    <property type="match status" value="1"/>
</dbReference>
<dbReference type="CDD" id="cd00082">
    <property type="entry name" value="HisKA"/>
    <property type="match status" value="1"/>
</dbReference>
<dbReference type="PANTHER" id="PTHR43304">
    <property type="entry name" value="PHYTOCHROME-LIKE PROTEIN CPH1"/>
    <property type="match status" value="1"/>
</dbReference>
<protein>
    <recommendedName>
        <fullName evidence="2">histidine kinase</fullName>
        <ecNumber evidence="2">2.7.13.3</ecNumber>
    </recommendedName>
</protein>
<keyword evidence="8" id="KW-0472">Membrane</keyword>
<feature type="coiled-coil region" evidence="6">
    <location>
        <begin position="133"/>
        <end position="167"/>
    </location>
</feature>
<feature type="transmembrane region" description="Helical" evidence="8">
    <location>
        <begin position="111"/>
        <end position="129"/>
    </location>
</feature>
<evidence type="ECO:0000256" key="1">
    <source>
        <dbReference type="ARBA" id="ARBA00000085"/>
    </source>
</evidence>
<comment type="catalytic activity">
    <reaction evidence="1">
        <text>ATP + protein L-histidine = ADP + protein N-phospho-L-histidine.</text>
        <dbReference type="EC" id="2.7.13.3"/>
    </reaction>
</comment>
<dbReference type="InterPro" id="IPR003594">
    <property type="entry name" value="HATPase_dom"/>
</dbReference>
<keyword evidence="5 10" id="KW-0418">Kinase</keyword>
<keyword evidence="8" id="KW-0812">Transmembrane</keyword>
<feature type="domain" description="Histidine kinase" evidence="9">
    <location>
        <begin position="167"/>
        <end position="380"/>
    </location>
</feature>
<evidence type="ECO:0000259" key="9">
    <source>
        <dbReference type="PROSITE" id="PS50109"/>
    </source>
</evidence>
<keyword evidence="3" id="KW-0597">Phosphoprotein</keyword>
<feature type="transmembrane region" description="Helical" evidence="8">
    <location>
        <begin position="78"/>
        <end position="99"/>
    </location>
</feature>
<dbReference type="FunFam" id="3.30.565.10:FF:000006">
    <property type="entry name" value="Sensor histidine kinase WalK"/>
    <property type="match status" value="1"/>
</dbReference>
<keyword evidence="11" id="KW-1185">Reference proteome</keyword>
<dbReference type="EMBL" id="FNLC01000001">
    <property type="protein sequence ID" value="SDQ50465.1"/>
    <property type="molecule type" value="Genomic_DNA"/>
</dbReference>
<sequence length="395" mass="43527">MERQNRLLPLVGGRDTVVALGALYLALGFGTALVPTSHNESLITVLVVLSFISGSGLVLLIGGYRLPHTDIDSQFHPVISVWCLTGIAAMLVILGLYHLQPDTGLSEPVRSIAILTGFSSVAGFGVGVYDAQAKTHAHRLERQNELLERTQRQLEESNERLEQFASAASHDLQEPLRMVSSYLQLIDQEYGDDFDEDGEEFLEYAIDGAERMKAMIDALLEYSRVETQGDQFEAVDLECVLDDVRKNLEIRIEETDTELEVGDLPRVEGDPNQLRQLFQNLVSNAVEYSGDEPARIAVSAERDGTEWVISVEDEGIGIDPDQQERIFEVFRRLHSHEERPGTGIGLALCDRIAERHGGEIWVDSDPGEGSTFSVSLPAASDDSLARTGRIGPPAE</sequence>
<dbReference type="AlphaFoldDB" id="A0A1H1BEQ9"/>
<dbReference type="Gene3D" id="1.10.287.130">
    <property type="match status" value="1"/>
</dbReference>
<evidence type="ECO:0000256" key="4">
    <source>
        <dbReference type="ARBA" id="ARBA00022679"/>
    </source>
</evidence>
<keyword evidence="4" id="KW-0808">Transferase</keyword>
<feature type="region of interest" description="Disordered" evidence="7">
    <location>
        <begin position="364"/>
        <end position="395"/>
    </location>
</feature>
<evidence type="ECO:0000313" key="10">
    <source>
        <dbReference type="EMBL" id="SDQ50465.1"/>
    </source>
</evidence>
<dbReference type="SMART" id="SM00388">
    <property type="entry name" value="HisKA"/>
    <property type="match status" value="1"/>
</dbReference>
<dbReference type="InterPro" id="IPR004358">
    <property type="entry name" value="Sig_transdc_His_kin-like_C"/>
</dbReference>
<dbReference type="Gene3D" id="3.30.565.10">
    <property type="entry name" value="Histidine kinase-like ATPase, C-terminal domain"/>
    <property type="match status" value="1"/>
</dbReference>
<evidence type="ECO:0000256" key="7">
    <source>
        <dbReference type="SAM" id="MobiDB-lite"/>
    </source>
</evidence>
<evidence type="ECO:0000256" key="2">
    <source>
        <dbReference type="ARBA" id="ARBA00012438"/>
    </source>
</evidence>
<dbReference type="RefSeq" id="WP_090378244.1">
    <property type="nucleotide sequence ID" value="NZ_FNLC01000001.1"/>
</dbReference>
<evidence type="ECO:0000313" key="11">
    <source>
        <dbReference type="Proteomes" id="UP000198848"/>
    </source>
</evidence>
<dbReference type="EC" id="2.7.13.3" evidence="2"/>
<name>A0A1H1BEQ9_NATTX</name>
<reference evidence="11" key="1">
    <citation type="submission" date="2016-10" db="EMBL/GenBank/DDBJ databases">
        <authorList>
            <person name="Varghese N."/>
            <person name="Submissions S."/>
        </authorList>
    </citation>
    <scope>NUCLEOTIDE SEQUENCE [LARGE SCALE GENOMIC DNA]</scope>
    <source>
        <strain evidence="11">DSM 24767</strain>
    </source>
</reference>
<dbReference type="Pfam" id="PF00512">
    <property type="entry name" value="HisKA"/>
    <property type="match status" value="1"/>
</dbReference>
<dbReference type="InterPro" id="IPR005467">
    <property type="entry name" value="His_kinase_dom"/>
</dbReference>
<dbReference type="InterPro" id="IPR052162">
    <property type="entry name" value="Sensor_kinase/Photoreceptor"/>
</dbReference>
<dbReference type="InterPro" id="IPR031623">
    <property type="entry name" value="HisKA_4TM"/>
</dbReference>
<dbReference type="PRINTS" id="PR00344">
    <property type="entry name" value="BCTRLSENSOR"/>
</dbReference>
<dbReference type="SUPFAM" id="SSF55874">
    <property type="entry name" value="ATPase domain of HSP90 chaperone/DNA topoisomerase II/histidine kinase"/>
    <property type="match status" value="1"/>
</dbReference>
<organism evidence="10 11">
    <name type="scientific">Natronobacterium texcoconense</name>
    <dbReference type="NCBI Taxonomy" id="1095778"/>
    <lineage>
        <taxon>Archaea</taxon>
        <taxon>Methanobacteriati</taxon>
        <taxon>Methanobacteriota</taxon>
        <taxon>Stenosarchaea group</taxon>
        <taxon>Halobacteria</taxon>
        <taxon>Halobacteriales</taxon>
        <taxon>Natrialbaceae</taxon>
        <taxon>Natronobacterium</taxon>
    </lineage>
</organism>
<gene>
    <name evidence="10" type="ORF">SAMN04489842_1023</name>
</gene>
<dbReference type="SUPFAM" id="SSF47384">
    <property type="entry name" value="Homodimeric domain of signal transducing histidine kinase"/>
    <property type="match status" value="1"/>
</dbReference>
<evidence type="ECO:0000256" key="3">
    <source>
        <dbReference type="ARBA" id="ARBA00022553"/>
    </source>
</evidence>
<dbReference type="GO" id="GO:0000155">
    <property type="term" value="F:phosphorelay sensor kinase activity"/>
    <property type="evidence" value="ECO:0007669"/>
    <property type="project" value="InterPro"/>
</dbReference>
<evidence type="ECO:0000256" key="8">
    <source>
        <dbReference type="SAM" id="Phobius"/>
    </source>
</evidence>
<proteinExistence type="predicted"/>
<evidence type="ECO:0000256" key="6">
    <source>
        <dbReference type="SAM" id="Coils"/>
    </source>
</evidence>
<keyword evidence="6" id="KW-0175">Coiled coil</keyword>
<keyword evidence="8" id="KW-1133">Transmembrane helix</keyword>
<dbReference type="InterPro" id="IPR003661">
    <property type="entry name" value="HisK_dim/P_dom"/>
</dbReference>
<dbReference type="PANTHER" id="PTHR43304:SF1">
    <property type="entry name" value="PAC DOMAIN-CONTAINING PROTEIN"/>
    <property type="match status" value="1"/>
</dbReference>
<accession>A0A1H1BEQ9</accession>
<dbReference type="InterPro" id="IPR036097">
    <property type="entry name" value="HisK_dim/P_sf"/>
</dbReference>